<evidence type="ECO:0000313" key="13">
    <source>
        <dbReference type="EMBL" id="OWW22185.1"/>
    </source>
</evidence>
<dbReference type="InterPro" id="IPR008915">
    <property type="entry name" value="Peptidase_M50"/>
</dbReference>
<protein>
    <recommendedName>
        <fullName evidence="11">Zinc metalloprotease</fullName>
        <ecNumber evidence="11">3.4.24.-</ecNumber>
    </recommendedName>
</protein>
<evidence type="ECO:0000256" key="5">
    <source>
        <dbReference type="ARBA" id="ARBA00022692"/>
    </source>
</evidence>
<comment type="caution">
    <text evidence="13">The sequence shown here is derived from an EMBL/GenBank/DDBJ whole genome shotgun (WGS) entry which is preliminary data.</text>
</comment>
<dbReference type="OrthoDB" id="9782003at2"/>
<gene>
    <name evidence="13" type="ORF">AYR66_24495</name>
</gene>
<keyword evidence="10 11" id="KW-0472">Membrane</keyword>
<dbReference type="RefSeq" id="WP_088709007.1">
    <property type="nucleotide sequence ID" value="NZ_LSTO01000001.1"/>
</dbReference>
<feature type="transmembrane region" description="Helical" evidence="11">
    <location>
        <begin position="426"/>
        <end position="444"/>
    </location>
</feature>
<keyword evidence="5 11" id="KW-0812">Transmembrane</keyword>
<accession>A0A254TI51</accession>
<dbReference type="InterPro" id="IPR004387">
    <property type="entry name" value="Pept_M50_Zn"/>
</dbReference>
<evidence type="ECO:0000313" key="14">
    <source>
        <dbReference type="Proteomes" id="UP000197535"/>
    </source>
</evidence>
<dbReference type="InterPro" id="IPR041489">
    <property type="entry name" value="PDZ_6"/>
</dbReference>
<dbReference type="AlphaFoldDB" id="A0A254TI51"/>
<comment type="subcellular location">
    <subcellularLocation>
        <location evidence="2">Membrane</location>
        <topology evidence="2">Multi-pass membrane protein</topology>
    </subcellularLocation>
</comment>
<evidence type="ECO:0000256" key="3">
    <source>
        <dbReference type="ARBA" id="ARBA00007931"/>
    </source>
</evidence>
<feature type="transmembrane region" description="Helical" evidence="11">
    <location>
        <begin position="101"/>
        <end position="123"/>
    </location>
</feature>
<dbReference type="Proteomes" id="UP000197535">
    <property type="component" value="Unassembled WGS sequence"/>
</dbReference>
<sequence>MSLLHTVIAFLVALALLVVVHELGHYLVARWCGVKVLRFSVGMGKIIYSRRVGPDQTEWALSALPFGGYVKMLDAREQDLSDIPPEDLKREFTRQSVWKRIAIVAAGPLANFLLAIAVFAGLYNYGIPEPATRLRAVPEKTSAHDAGLRGGELVTSVNGDDVKIWSDLRWKVMQLALEGRPANLGFQRGGVSSSASVRLDSLTPADLEGDFLAKLGIDLARPKAVLGTIVPDGPAMHAGLKEGDVIQAVDGRPMPDGLAFVEIIRASAGKTLRIDIERGGAPLSLDVTPESFERNERTVGRIKAEVPLTPEMVIAREELLPAIGKALGKTWETSVLTLKMLGKMLIGEVSWKNITGPITIADYAGQTARIGAVSYLTFIAFISISLGVMNLLPIPVLDGGLLLYYSLELLTGRAIPERIGELAQRAGVGILMTLMAVAVFNDIIRLMS</sequence>
<organism evidence="13 14">
    <name type="scientific">Noviherbaspirillum denitrificans</name>
    <dbReference type="NCBI Taxonomy" id="1968433"/>
    <lineage>
        <taxon>Bacteria</taxon>
        <taxon>Pseudomonadati</taxon>
        <taxon>Pseudomonadota</taxon>
        <taxon>Betaproteobacteria</taxon>
        <taxon>Burkholderiales</taxon>
        <taxon>Oxalobacteraceae</taxon>
        <taxon>Noviherbaspirillum</taxon>
    </lineage>
</organism>
<dbReference type="GO" id="GO:0004222">
    <property type="term" value="F:metalloendopeptidase activity"/>
    <property type="evidence" value="ECO:0007669"/>
    <property type="project" value="InterPro"/>
</dbReference>
<dbReference type="EMBL" id="LSTO01000001">
    <property type="protein sequence ID" value="OWW22185.1"/>
    <property type="molecule type" value="Genomic_DNA"/>
</dbReference>
<keyword evidence="6 11" id="KW-0378">Hydrolase</keyword>
<keyword evidence="4 13" id="KW-0645">Protease</keyword>
<reference evidence="13 14" key="1">
    <citation type="submission" date="2016-02" db="EMBL/GenBank/DDBJ databases">
        <authorList>
            <person name="Wen L."/>
            <person name="He K."/>
            <person name="Yang H."/>
        </authorList>
    </citation>
    <scope>NUCLEOTIDE SEQUENCE [LARGE SCALE GENOMIC DNA]</scope>
    <source>
        <strain evidence="13 14">TSA40</strain>
    </source>
</reference>
<dbReference type="Gene3D" id="2.30.42.10">
    <property type="match status" value="2"/>
</dbReference>
<evidence type="ECO:0000256" key="11">
    <source>
        <dbReference type="RuleBase" id="RU362031"/>
    </source>
</evidence>
<comment type="cofactor">
    <cofactor evidence="1 11">
        <name>Zn(2+)</name>
        <dbReference type="ChEBI" id="CHEBI:29105"/>
    </cofactor>
</comment>
<evidence type="ECO:0000256" key="1">
    <source>
        <dbReference type="ARBA" id="ARBA00001947"/>
    </source>
</evidence>
<feature type="transmembrane region" description="Helical" evidence="11">
    <location>
        <begin position="375"/>
        <end position="405"/>
    </location>
</feature>
<dbReference type="InterPro" id="IPR001478">
    <property type="entry name" value="PDZ"/>
</dbReference>
<dbReference type="GO" id="GO:0006508">
    <property type="term" value="P:proteolysis"/>
    <property type="evidence" value="ECO:0007669"/>
    <property type="project" value="UniProtKB-KW"/>
</dbReference>
<evidence type="ECO:0000256" key="2">
    <source>
        <dbReference type="ARBA" id="ARBA00004141"/>
    </source>
</evidence>
<dbReference type="PANTHER" id="PTHR42837">
    <property type="entry name" value="REGULATOR OF SIGMA-E PROTEASE RSEP"/>
    <property type="match status" value="1"/>
</dbReference>
<evidence type="ECO:0000256" key="8">
    <source>
        <dbReference type="ARBA" id="ARBA00022989"/>
    </source>
</evidence>
<dbReference type="GO" id="GO:0046872">
    <property type="term" value="F:metal ion binding"/>
    <property type="evidence" value="ECO:0007669"/>
    <property type="project" value="UniProtKB-KW"/>
</dbReference>
<dbReference type="NCBIfam" id="TIGR00054">
    <property type="entry name" value="RIP metalloprotease RseP"/>
    <property type="match status" value="1"/>
</dbReference>
<evidence type="ECO:0000259" key="12">
    <source>
        <dbReference type="PROSITE" id="PS50106"/>
    </source>
</evidence>
<dbReference type="PROSITE" id="PS50106">
    <property type="entry name" value="PDZ"/>
    <property type="match status" value="1"/>
</dbReference>
<comment type="similarity">
    <text evidence="3 11">Belongs to the peptidase M50B family.</text>
</comment>
<evidence type="ECO:0000256" key="7">
    <source>
        <dbReference type="ARBA" id="ARBA00022833"/>
    </source>
</evidence>
<keyword evidence="8 11" id="KW-1133">Transmembrane helix</keyword>
<dbReference type="CDD" id="cd06163">
    <property type="entry name" value="S2P-M50_PDZ_RseP-like"/>
    <property type="match status" value="1"/>
</dbReference>
<proteinExistence type="inferred from homology"/>
<evidence type="ECO:0000256" key="10">
    <source>
        <dbReference type="ARBA" id="ARBA00023136"/>
    </source>
</evidence>
<dbReference type="SMART" id="SM00228">
    <property type="entry name" value="PDZ"/>
    <property type="match status" value="2"/>
</dbReference>
<evidence type="ECO:0000256" key="9">
    <source>
        <dbReference type="ARBA" id="ARBA00023049"/>
    </source>
</evidence>
<keyword evidence="11" id="KW-0479">Metal-binding</keyword>
<dbReference type="GO" id="GO:0016020">
    <property type="term" value="C:membrane"/>
    <property type="evidence" value="ECO:0007669"/>
    <property type="project" value="UniProtKB-SubCell"/>
</dbReference>
<keyword evidence="14" id="KW-1185">Reference proteome</keyword>
<keyword evidence="7 11" id="KW-0862">Zinc</keyword>
<evidence type="ECO:0000256" key="6">
    <source>
        <dbReference type="ARBA" id="ARBA00022801"/>
    </source>
</evidence>
<dbReference type="Pfam" id="PF17820">
    <property type="entry name" value="PDZ_6"/>
    <property type="match status" value="1"/>
</dbReference>
<dbReference type="Pfam" id="PF02163">
    <property type="entry name" value="Peptidase_M50"/>
    <property type="match status" value="1"/>
</dbReference>
<dbReference type="CDD" id="cd23081">
    <property type="entry name" value="cpPDZ_EcRseP-like"/>
    <property type="match status" value="1"/>
</dbReference>
<keyword evidence="9 11" id="KW-0482">Metalloprotease</keyword>
<dbReference type="PANTHER" id="PTHR42837:SF2">
    <property type="entry name" value="MEMBRANE METALLOPROTEASE ARASP2, CHLOROPLASTIC-RELATED"/>
    <property type="match status" value="1"/>
</dbReference>
<dbReference type="EC" id="3.4.24.-" evidence="11"/>
<feature type="transmembrane region" description="Helical" evidence="11">
    <location>
        <begin position="6"/>
        <end position="28"/>
    </location>
</feature>
<dbReference type="InterPro" id="IPR036034">
    <property type="entry name" value="PDZ_sf"/>
</dbReference>
<dbReference type="SUPFAM" id="SSF50156">
    <property type="entry name" value="PDZ domain-like"/>
    <property type="match status" value="2"/>
</dbReference>
<name>A0A254TI51_9BURK</name>
<feature type="domain" description="PDZ" evidence="12">
    <location>
        <begin position="196"/>
        <end position="254"/>
    </location>
</feature>
<evidence type="ECO:0000256" key="4">
    <source>
        <dbReference type="ARBA" id="ARBA00022670"/>
    </source>
</evidence>